<dbReference type="Proteomes" id="UP001195941">
    <property type="component" value="Unassembled WGS sequence"/>
</dbReference>
<evidence type="ECO:0000256" key="6">
    <source>
        <dbReference type="ARBA" id="ARBA00022824"/>
    </source>
</evidence>
<keyword evidence="6" id="KW-0256">Endoplasmic reticulum</keyword>
<keyword evidence="15" id="KW-1185">Reference proteome</keyword>
<evidence type="ECO:0000256" key="4">
    <source>
        <dbReference type="ARBA" id="ARBA00022679"/>
    </source>
</evidence>
<keyword evidence="5 13" id="KW-0812">Transmembrane</keyword>
<evidence type="ECO:0000256" key="5">
    <source>
        <dbReference type="ARBA" id="ARBA00022692"/>
    </source>
</evidence>
<evidence type="ECO:0000313" key="15">
    <source>
        <dbReference type="Proteomes" id="UP001195941"/>
    </source>
</evidence>
<keyword evidence="8" id="KW-0007">Acetylation</keyword>
<name>A0ABS5HSM9_9RHOB</name>
<comment type="subcellular location">
    <subcellularLocation>
        <location evidence="2">Endoplasmic reticulum membrane</location>
        <topology evidence="2">Multi-pass membrane protein</topology>
    </subcellularLocation>
</comment>
<evidence type="ECO:0000256" key="9">
    <source>
        <dbReference type="ARBA" id="ARBA00023136"/>
    </source>
</evidence>
<accession>A0ABS5HSM9</accession>
<evidence type="ECO:0000256" key="3">
    <source>
        <dbReference type="ARBA" id="ARBA00012452"/>
    </source>
</evidence>
<evidence type="ECO:0000256" key="13">
    <source>
        <dbReference type="SAM" id="Phobius"/>
    </source>
</evidence>
<evidence type="ECO:0000256" key="10">
    <source>
        <dbReference type="ARBA" id="ARBA00038540"/>
    </source>
</evidence>
<comment type="function">
    <text evidence="1">Conjugation of reduced glutathione to a wide number of exogenous and endogenous hydrophobic electrophiles.</text>
</comment>
<dbReference type="InterPro" id="IPR001129">
    <property type="entry name" value="Membr-assoc_MAPEG"/>
</dbReference>
<proteinExistence type="predicted"/>
<comment type="subunit">
    <text evidence="10">Homotrimer; The trimer binds only one molecule of glutathione.</text>
</comment>
<evidence type="ECO:0000313" key="14">
    <source>
        <dbReference type="EMBL" id="MBR9651866.1"/>
    </source>
</evidence>
<keyword evidence="9 13" id="KW-0472">Membrane</keyword>
<feature type="transmembrane region" description="Helical" evidence="13">
    <location>
        <begin position="12"/>
        <end position="33"/>
    </location>
</feature>
<dbReference type="PANTHER" id="PTHR10689">
    <property type="entry name" value="MICROSOMAL GLUTATHIONE S-TRANSFERASE 1"/>
    <property type="match status" value="1"/>
</dbReference>
<comment type="catalytic activity">
    <reaction evidence="12">
        <text>RX + glutathione = an S-substituted glutathione + a halide anion + H(+)</text>
        <dbReference type="Rhea" id="RHEA:16437"/>
        <dbReference type="ChEBI" id="CHEBI:15378"/>
        <dbReference type="ChEBI" id="CHEBI:16042"/>
        <dbReference type="ChEBI" id="CHEBI:17792"/>
        <dbReference type="ChEBI" id="CHEBI:57925"/>
        <dbReference type="ChEBI" id="CHEBI:90779"/>
        <dbReference type="EC" id="2.5.1.18"/>
    </reaction>
    <physiologicalReaction direction="left-to-right" evidence="12">
        <dbReference type="Rhea" id="RHEA:16438"/>
    </physiologicalReaction>
</comment>
<dbReference type="InterPro" id="IPR023352">
    <property type="entry name" value="MAPEG-like_dom_sf"/>
</dbReference>
<evidence type="ECO:0000256" key="7">
    <source>
        <dbReference type="ARBA" id="ARBA00022989"/>
    </source>
</evidence>
<feature type="transmembrane region" description="Helical" evidence="13">
    <location>
        <begin position="131"/>
        <end position="153"/>
    </location>
</feature>
<dbReference type="InterPro" id="IPR040162">
    <property type="entry name" value="MGST1-like"/>
</dbReference>
<dbReference type="SUPFAM" id="SSF161084">
    <property type="entry name" value="MAPEG domain-like"/>
    <property type="match status" value="1"/>
</dbReference>
<evidence type="ECO:0000256" key="8">
    <source>
        <dbReference type="ARBA" id="ARBA00022990"/>
    </source>
</evidence>
<dbReference type="Gene3D" id="1.20.120.550">
    <property type="entry name" value="Membrane associated eicosanoid/glutathione metabolism-like domain"/>
    <property type="match status" value="1"/>
</dbReference>
<evidence type="ECO:0000256" key="12">
    <source>
        <dbReference type="ARBA" id="ARBA00049385"/>
    </source>
</evidence>
<organism evidence="14 15">
    <name type="scientific">Thalassovita aquimarina</name>
    <dbReference type="NCBI Taxonomy" id="2785917"/>
    <lineage>
        <taxon>Bacteria</taxon>
        <taxon>Pseudomonadati</taxon>
        <taxon>Pseudomonadota</taxon>
        <taxon>Alphaproteobacteria</taxon>
        <taxon>Rhodobacterales</taxon>
        <taxon>Roseobacteraceae</taxon>
        <taxon>Thalassovita</taxon>
    </lineage>
</organism>
<reference evidence="14 15" key="1">
    <citation type="journal article" date="2021" name="Arch. Microbiol.">
        <title>Thalassobius aquimarinus sp. nov., isolated from the Sea of Japan seashore.</title>
        <authorList>
            <person name="Kurilenko V.V."/>
            <person name="Romanenko L.A."/>
            <person name="Chernysheva N.Y."/>
            <person name="Velansky P.V."/>
            <person name="Tekutyeva L.A."/>
            <person name="Isaeva M.P."/>
            <person name="Mikhailov V.V."/>
        </authorList>
    </citation>
    <scope>NUCLEOTIDE SEQUENCE [LARGE SCALE GENOMIC DNA]</scope>
    <source>
        <strain evidence="14 15">KMM 8518</strain>
    </source>
</reference>
<evidence type="ECO:0000256" key="2">
    <source>
        <dbReference type="ARBA" id="ARBA00004477"/>
    </source>
</evidence>
<dbReference type="Pfam" id="PF01124">
    <property type="entry name" value="MAPEG"/>
    <property type="match status" value="1"/>
</dbReference>
<dbReference type="PANTHER" id="PTHR10689:SF6">
    <property type="entry name" value="MICROSOMAL GLUTATHIONE S-TRANSFERASE 1"/>
    <property type="match status" value="1"/>
</dbReference>
<protein>
    <recommendedName>
        <fullName evidence="11">Microsomal glutathione S-transferase 1</fullName>
        <ecNumber evidence="3">2.5.1.18</ecNumber>
    </recommendedName>
</protein>
<gene>
    <name evidence="14" type="ORF">IT775_12115</name>
</gene>
<evidence type="ECO:0000256" key="11">
    <source>
        <dbReference type="ARBA" id="ARBA00039397"/>
    </source>
</evidence>
<dbReference type="RefSeq" id="WP_212701384.1">
    <property type="nucleotide sequence ID" value="NZ_JADMKU010000010.1"/>
</dbReference>
<keyword evidence="7 13" id="KW-1133">Transmembrane helix</keyword>
<feature type="transmembrane region" description="Helical" evidence="13">
    <location>
        <begin position="83"/>
        <end position="111"/>
    </location>
</feature>
<dbReference type="EC" id="2.5.1.18" evidence="3"/>
<keyword evidence="4" id="KW-0808">Transferase</keyword>
<evidence type="ECO:0000256" key="1">
    <source>
        <dbReference type="ARBA" id="ARBA00003701"/>
    </source>
</evidence>
<comment type="caution">
    <text evidence="14">The sequence shown here is derived from an EMBL/GenBank/DDBJ whole genome shotgun (WGS) entry which is preliminary data.</text>
</comment>
<dbReference type="EMBL" id="JADMKU010000010">
    <property type="protein sequence ID" value="MBR9651866.1"/>
    <property type="molecule type" value="Genomic_DNA"/>
</dbReference>
<sequence>MQYLTPDNPVFVTYAIAAALMVVKLMGQGWLTVYRMMKSDSGLVNPEDLRQTPLNPHPRDDQLELNDYVDRSRRMHRNDLENIPGFWAAGLLFVFAAPPLWLAQGLMYGFVGARLLHAWAYLSKQNHEVRATFYTIGSVIVIYMALHALVALLG</sequence>